<dbReference type="InterPro" id="IPR041078">
    <property type="entry name" value="Plavaka"/>
</dbReference>
<protein>
    <submittedName>
        <fullName evidence="1">Uncharacterized protein</fullName>
    </submittedName>
</protein>
<dbReference type="OrthoDB" id="3208495at2759"/>
<name>A0A0C9T7K0_PAXIN</name>
<dbReference type="Proteomes" id="UP000053647">
    <property type="component" value="Unassembled WGS sequence"/>
</dbReference>
<dbReference type="AlphaFoldDB" id="A0A0C9T7K0"/>
<reference evidence="2" key="2">
    <citation type="submission" date="2015-01" db="EMBL/GenBank/DDBJ databases">
        <title>Evolutionary Origins and Diversification of the Mycorrhizal Mutualists.</title>
        <authorList>
            <consortium name="DOE Joint Genome Institute"/>
            <consortium name="Mycorrhizal Genomics Consortium"/>
            <person name="Kohler A."/>
            <person name="Kuo A."/>
            <person name="Nagy L.G."/>
            <person name="Floudas D."/>
            <person name="Copeland A."/>
            <person name="Barry K.W."/>
            <person name="Cichocki N."/>
            <person name="Veneault-Fourrey C."/>
            <person name="LaButti K."/>
            <person name="Lindquist E.A."/>
            <person name="Lipzen A."/>
            <person name="Lundell T."/>
            <person name="Morin E."/>
            <person name="Murat C."/>
            <person name="Riley R."/>
            <person name="Ohm R."/>
            <person name="Sun H."/>
            <person name="Tunlid A."/>
            <person name="Henrissat B."/>
            <person name="Grigoriev I.V."/>
            <person name="Hibbett D.S."/>
            <person name="Martin F."/>
        </authorList>
    </citation>
    <scope>NUCLEOTIDE SEQUENCE [LARGE SCALE GENOMIC DNA]</scope>
    <source>
        <strain evidence="2">ATCC 200175</strain>
    </source>
</reference>
<reference evidence="1 2" key="1">
    <citation type="submission" date="2014-06" db="EMBL/GenBank/DDBJ databases">
        <authorList>
            <consortium name="DOE Joint Genome Institute"/>
            <person name="Kuo A."/>
            <person name="Kohler A."/>
            <person name="Nagy L.G."/>
            <person name="Floudas D."/>
            <person name="Copeland A."/>
            <person name="Barry K.W."/>
            <person name="Cichocki N."/>
            <person name="Veneault-Fourrey C."/>
            <person name="LaButti K."/>
            <person name="Lindquist E.A."/>
            <person name="Lipzen A."/>
            <person name="Lundell T."/>
            <person name="Morin E."/>
            <person name="Murat C."/>
            <person name="Sun H."/>
            <person name="Tunlid A."/>
            <person name="Henrissat B."/>
            <person name="Grigoriev I.V."/>
            <person name="Hibbett D.S."/>
            <person name="Martin F."/>
            <person name="Nordberg H.P."/>
            <person name="Cantor M.N."/>
            <person name="Hua S.X."/>
        </authorList>
    </citation>
    <scope>NUCLEOTIDE SEQUENCE [LARGE SCALE GENOMIC DNA]</scope>
    <source>
        <strain evidence="1 2">ATCC 200175</strain>
    </source>
</reference>
<evidence type="ECO:0000313" key="1">
    <source>
        <dbReference type="EMBL" id="KIJ07143.1"/>
    </source>
</evidence>
<accession>A0A0C9T7K0</accession>
<dbReference type="Pfam" id="PF18759">
    <property type="entry name" value="Plavaka"/>
    <property type="match status" value="1"/>
</dbReference>
<sequence length="434" mass="50609">MCWQYSGSTSKSISELNRLWSYVNDPLFNPADEISFSHDRERKLIEKYLRDQSNPFRADHGWLRSSVEIPLIKEKVKFDSEDDPEIPKLTIDNILHRSIINIIKSVFEDSISSTFHMTPFQQFWNASDDRILKVYSEAYSSPEMLDAYKQINSLPREAGDNYERVVASLMLWSDATQLVNFGDASLWPVYLFFGNQSKYTRGKPTSGACHHVAYIPKLPDNFQDIYVQLYEDASTDEMYTHCKRELMHAIWELLLDEDFVRAYKYGILIECADGITRRIFPRFFTYSADYPEKVLLACVKFLGQCPCPRCLVKKTDIPDMGKDDDMNTRRTELREDNDNYRRKVNKARKLIFTQGKRLNSKYVAKYLKGESLVPTRNAFSERLSGSDEAFNFFLLFIVDLLHEFELGVWKAIFTHLMRILHAAGGTAVQELNWR</sequence>
<dbReference type="HOGENOM" id="CLU_002498_2_0_1"/>
<organism evidence="1 2">
    <name type="scientific">Paxillus involutus ATCC 200175</name>
    <dbReference type="NCBI Taxonomy" id="664439"/>
    <lineage>
        <taxon>Eukaryota</taxon>
        <taxon>Fungi</taxon>
        <taxon>Dikarya</taxon>
        <taxon>Basidiomycota</taxon>
        <taxon>Agaricomycotina</taxon>
        <taxon>Agaricomycetes</taxon>
        <taxon>Agaricomycetidae</taxon>
        <taxon>Boletales</taxon>
        <taxon>Paxilineae</taxon>
        <taxon>Paxillaceae</taxon>
        <taxon>Paxillus</taxon>
    </lineage>
</organism>
<evidence type="ECO:0000313" key="2">
    <source>
        <dbReference type="Proteomes" id="UP000053647"/>
    </source>
</evidence>
<keyword evidence="2" id="KW-1185">Reference proteome</keyword>
<dbReference type="EMBL" id="KN820003">
    <property type="protein sequence ID" value="KIJ07143.1"/>
    <property type="molecule type" value="Genomic_DNA"/>
</dbReference>
<gene>
    <name evidence="1" type="ORF">PAXINDRAFT_90872</name>
</gene>
<proteinExistence type="predicted"/>